<dbReference type="KEGG" id="eke:EK0264_18515"/>
<sequence length="185" mass="20003">MARQLHVFDHPQRFVAGTVGEPGERTFYLQASDGLRTISVALEKEQVKILAERLDDIVDEVTRRGDIAPIEAPPADLEPLEMPIDEEFRVSALGLAWDDNDHLIVIEAVSGEAGGIDEDSIFSDADEAPDALRVRIDAAAAKAFTARAIALVEAGRAACPLCGRPLEPTGHICPRQNGYHRAALS</sequence>
<accession>A0A7L4YSN6</accession>
<dbReference type="AlphaFoldDB" id="A0A7L4YSN6"/>
<dbReference type="Proteomes" id="UP000463857">
    <property type="component" value="Chromosome"/>
</dbReference>
<evidence type="ECO:0000313" key="2">
    <source>
        <dbReference type="Proteomes" id="UP000463857"/>
    </source>
</evidence>
<gene>
    <name evidence="1" type="ORF">EK0264_18515</name>
</gene>
<dbReference type="NCBIfam" id="TIGR03847">
    <property type="entry name" value="conserved hypothetical protein"/>
    <property type="match status" value="1"/>
</dbReference>
<dbReference type="OrthoDB" id="156387at2"/>
<dbReference type="EMBL" id="CP047156">
    <property type="protein sequence ID" value="QHC02068.1"/>
    <property type="molecule type" value="Genomic_DNA"/>
</dbReference>
<name>A0A7L4YSN6_9ACTN</name>
<proteinExistence type="predicted"/>
<evidence type="ECO:0000313" key="1">
    <source>
        <dbReference type="EMBL" id="QHC02068.1"/>
    </source>
</evidence>
<protein>
    <submittedName>
        <fullName evidence="1">DUF3090 family protein</fullName>
    </submittedName>
</protein>
<dbReference type="InterPro" id="IPR021441">
    <property type="entry name" value="DUF3090"/>
</dbReference>
<reference evidence="1 2" key="1">
    <citation type="journal article" date="2018" name="Int. J. Syst. Evol. Microbiol.">
        <title>Epidermidibacterium keratini gen. nov., sp. nov., a member of the family Sporichthyaceae, isolated from keratin epidermis.</title>
        <authorList>
            <person name="Lee D.G."/>
            <person name="Trujillo M.E."/>
            <person name="Kang S."/>
            <person name="Nam J.J."/>
            <person name="Kim Y.J."/>
        </authorList>
    </citation>
    <scope>NUCLEOTIDE SEQUENCE [LARGE SCALE GENOMIC DNA]</scope>
    <source>
        <strain evidence="1 2">EPI-7</strain>
    </source>
</reference>
<organism evidence="1 2">
    <name type="scientific">Epidermidibacterium keratini</name>
    <dbReference type="NCBI Taxonomy" id="1891644"/>
    <lineage>
        <taxon>Bacteria</taxon>
        <taxon>Bacillati</taxon>
        <taxon>Actinomycetota</taxon>
        <taxon>Actinomycetes</taxon>
        <taxon>Sporichthyales</taxon>
        <taxon>Sporichthyaceae</taxon>
        <taxon>Epidermidibacterium</taxon>
    </lineage>
</organism>
<dbReference type="InParanoid" id="A0A7L4YSN6"/>
<dbReference type="Pfam" id="PF11290">
    <property type="entry name" value="DUF3090"/>
    <property type="match status" value="1"/>
</dbReference>
<keyword evidence="2" id="KW-1185">Reference proteome</keyword>
<dbReference type="RefSeq" id="WP_159547192.1">
    <property type="nucleotide sequence ID" value="NZ_CP047156.1"/>
</dbReference>